<dbReference type="InterPro" id="IPR047589">
    <property type="entry name" value="DUF11_rpt"/>
</dbReference>
<keyword evidence="2" id="KW-0732">Signal</keyword>
<dbReference type="PANTHER" id="PTHR34819">
    <property type="entry name" value="LARGE CYSTEINE-RICH PERIPLASMIC PROTEIN OMCB"/>
    <property type="match status" value="1"/>
</dbReference>
<dbReference type="InterPro" id="IPR057693">
    <property type="entry name" value="DUF7933"/>
</dbReference>
<reference evidence="4" key="1">
    <citation type="submission" date="2018-07" db="EMBL/GenBank/DDBJ databases">
        <title>Genome assembly of strain Ka43.</title>
        <authorList>
            <person name="Kukolya J."/>
            <person name="Nagy I."/>
            <person name="Horvath B."/>
            <person name="Toth A."/>
        </authorList>
    </citation>
    <scope>NUCLEOTIDE SEQUENCE</scope>
    <source>
        <strain evidence="4">KB43</strain>
    </source>
</reference>
<feature type="domain" description="DUF7933" evidence="3">
    <location>
        <begin position="1207"/>
        <end position="1318"/>
    </location>
</feature>
<dbReference type="RefSeq" id="WP_193907283.1">
    <property type="nucleotide sequence ID" value="NZ_PRDL01000001.1"/>
</dbReference>
<feature type="domain" description="DUF7933" evidence="3">
    <location>
        <begin position="779"/>
        <end position="900"/>
    </location>
</feature>
<feature type="compositionally biased region" description="Polar residues" evidence="1">
    <location>
        <begin position="161"/>
        <end position="178"/>
    </location>
</feature>
<proteinExistence type="predicted"/>
<dbReference type="Pfam" id="PF25564">
    <property type="entry name" value="DUF7933"/>
    <property type="match status" value="6"/>
</dbReference>
<name>A0A928V069_9GAMM</name>
<accession>A0A928V069</accession>
<feature type="domain" description="DUF7933" evidence="3">
    <location>
        <begin position="180"/>
        <end position="298"/>
    </location>
</feature>
<dbReference type="NCBIfam" id="TIGR01451">
    <property type="entry name" value="B_ant_repeat"/>
    <property type="match status" value="1"/>
</dbReference>
<evidence type="ECO:0000256" key="1">
    <source>
        <dbReference type="SAM" id="MobiDB-lite"/>
    </source>
</evidence>
<feature type="domain" description="DUF7933" evidence="3">
    <location>
        <begin position="1048"/>
        <end position="1156"/>
    </location>
</feature>
<organism evidence="4 5">
    <name type="scientific">Cellvibrio polysaccharolyticus</name>
    <dbReference type="NCBI Taxonomy" id="2082724"/>
    <lineage>
        <taxon>Bacteria</taxon>
        <taxon>Pseudomonadati</taxon>
        <taxon>Pseudomonadota</taxon>
        <taxon>Gammaproteobacteria</taxon>
        <taxon>Cellvibrionales</taxon>
        <taxon>Cellvibrionaceae</taxon>
        <taxon>Cellvibrio</taxon>
    </lineage>
</organism>
<feature type="domain" description="DUF7933" evidence="3">
    <location>
        <begin position="908"/>
        <end position="1036"/>
    </location>
</feature>
<evidence type="ECO:0000313" key="5">
    <source>
        <dbReference type="Proteomes" id="UP000652567"/>
    </source>
</evidence>
<dbReference type="EMBL" id="PRDL01000001">
    <property type="protein sequence ID" value="MBE8716303.1"/>
    <property type="molecule type" value="Genomic_DNA"/>
</dbReference>
<gene>
    <name evidence="4" type="ORF">C4F51_03775</name>
</gene>
<feature type="domain" description="DUF7933" evidence="3">
    <location>
        <begin position="639"/>
        <end position="757"/>
    </location>
</feature>
<keyword evidence="5" id="KW-1185">Reference proteome</keyword>
<protein>
    <recommendedName>
        <fullName evidence="3">DUF7933 domain-containing protein</fullName>
    </recommendedName>
</protein>
<dbReference type="PANTHER" id="PTHR34819:SF3">
    <property type="entry name" value="CELL SURFACE PROTEIN"/>
    <property type="match status" value="1"/>
</dbReference>
<dbReference type="InterPro" id="IPR051172">
    <property type="entry name" value="Chlamydia_OmcB"/>
</dbReference>
<evidence type="ECO:0000259" key="3">
    <source>
        <dbReference type="Pfam" id="PF25564"/>
    </source>
</evidence>
<feature type="signal peptide" evidence="2">
    <location>
        <begin position="1"/>
        <end position="16"/>
    </location>
</feature>
<feature type="region of interest" description="Disordered" evidence="1">
    <location>
        <begin position="145"/>
        <end position="190"/>
    </location>
</feature>
<evidence type="ECO:0000256" key="2">
    <source>
        <dbReference type="SAM" id="SignalP"/>
    </source>
</evidence>
<sequence>MYAFAVLGMFSAASYAAPYGDFAITVNPGPVAPNSTTVYPGEATSLRVTFSNNGISGKPLTNVNFNKALPGNANGGLRVNGPVVISGVGCAGGSVSAAVGHAGLSLSGLTVPIPVAEIDKSGECYLDIPVVAWSANGASTSHSFSINGPLNGNPGEAGSDQGENSSGGPQAITVSQVPRPTWSKGFPTNTGTLILGGNTGTLRIAVNNPSQHTPLTNFSFSDVFPVNNAGVGGAIIEPTGAAALVSCSPGAVNPVVTLQSGAAAGLSVSGGTLPANGTCTIDVPVQARHSANAYEVTGTNSMAANDFTSDEGLRPATNATRNITVRSPLAVAKAFAHSPIAAGVPSTFTVTLENNGSTALVVDEFEDNPISASPYVGKLKVQAVTNSCAGGTSTILMGNDGFRVGGFTIPVKVSGDNASGRCVLTVTFEGETTGDDTPSAYNNEIPAGAVKIQGQPDIISQARSASVTIADRLRVLKTQIPATVAPGNPVNYTINVQNFSSQPLANVAVADSLNNGATLLSGAGFPASVSAGCGVLGLNGRVQGDADLLFTIPTVPARDAVNVPGVCTISFWAMIDPDSEAATLNQIRACDVYLPRNPSLAPDAAGNRPDANPANRLPGDVCNGSPVQVNNPAHAIINLSKSFAQASAFEGTPVRMRLVVSSWSDSPLTSIALSDSLPNAGSAIQQMQIASPANLINGCGGVVSLGATSLSLNNGTMPARTAGTNTPATCTIEVDVVGPAGTYNNRADVAAVQTNADGTLLNVNAFANAPLTFSDALTASKSFSPAQVGSGGRSTLRILLGNRGDSLPITGLALTDNLPDGMSVAAPANAYTTCVSGSVNAASGATSVGLAGAVIPPGANCEVLVDVVAIGNADWVNSIKAGQITANNGLLNRTDVRADLAFVASEIPAIAKSINPGTIVPGYSSLLTVTITNNTSQLLTGVGVTDWFTLDGTPNGTPNGMLIAASPQASTTCPAGVVTAVPGERSLSLSMATVAPNQACTITVRVTSKRVGTIANLIPENSIVSDQGATNTTTSARSTLSTTSEVGMSKEFAPKVVRPGDISRLRISFFNPENQAVQNFGIVDNFPSGLLVAPVPNAFSTCGGSVSLTWPGNNSVRLTGGTLAAAAGDSPASCYLEIDVVAADAGSYVNSIPANTLTVNDVPVNHPPVEDTLEARHPLLLNKAIDNRTLDLNDPVGFTTGEAIRLPGASAVLTIRVENTDDQPLTQMTFTDNLPDGLVLSQTPNETWSCATGTVNVIPSGRTITLAGATVPANSVCLITANVMSNTPGIYDNVIPPESVITYEGVTNEVPTEARLIVTEPGIVTKQFEPPVVAPGAVSRLTIAIANPNDANMVLSTALVDTLPTVPAQIMVWTPLSQVPNNKGT</sequence>
<feature type="chain" id="PRO_5036827956" description="DUF7933 domain-containing protein" evidence="2">
    <location>
        <begin position="17"/>
        <end position="1385"/>
    </location>
</feature>
<evidence type="ECO:0000313" key="4">
    <source>
        <dbReference type="EMBL" id="MBE8716303.1"/>
    </source>
</evidence>
<comment type="caution">
    <text evidence="4">The sequence shown here is derived from an EMBL/GenBank/DDBJ whole genome shotgun (WGS) entry which is preliminary data.</text>
</comment>
<dbReference type="Proteomes" id="UP000652567">
    <property type="component" value="Unassembled WGS sequence"/>
</dbReference>